<feature type="chain" id="PRO_5012610621" evidence="3">
    <location>
        <begin position="16"/>
        <end position="593"/>
    </location>
</feature>
<evidence type="ECO:0000256" key="3">
    <source>
        <dbReference type="SAM" id="SignalP"/>
    </source>
</evidence>
<dbReference type="Gene3D" id="2.60.40.1760">
    <property type="entry name" value="glycosyl hydrolase (family 31)"/>
    <property type="match status" value="1"/>
</dbReference>
<dbReference type="SUPFAM" id="SSF74650">
    <property type="entry name" value="Galactose mutarotase-like"/>
    <property type="match status" value="1"/>
</dbReference>
<dbReference type="SUPFAM" id="SSF51445">
    <property type="entry name" value="(Trans)glycosidases"/>
    <property type="match status" value="1"/>
</dbReference>
<dbReference type="EMBL" id="KQ964531">
    <property type="protein sequence ID" value="KXN69521.1"/>
    <property type="molecule type" value="Genomic_DNA"/>
</dbReference>
<feature type="domain" description="Glycosyl hydrolase family 31 C-terminal" evidence="6">
    <location>
        <begin position="493"/>
        <end position="583"/>
    </location>
</feature>
<dbReference type="InterPro" id="IPR013780">
    <property type="entry name" value="Glyco_hydro_b"/>
</dbReference>
<protein>
    <submittedName>
        <fullName evidence="7">Glycoside hydrolase family 31 protein</fullName>
    </submittedName>
</protein>
<feature type="domain" description="Glycoside hydrolase family 31 TIM barrel" evidence="4">
    <location>
        <begin position="349"/>
        <end position="484"/>
    </location>
</feature>
<organism evidence="7 8">
    <name type="scientific">Conidiobolus coronatus (strain ATCC 28846 / CBS 209.66 / NRRL 28638)</name>
    <name type="common">Delacroixia coronata</name>
    <dbReference type="NCBI Taxonomy" id="796925"/>
    <lineage>
        <taxon>Eukaryota</taxon>
        <taxon>Fungi</taxon>
        <taxon>Fungi incertae sedis</taxon>
        <taxon>Zoopagomycota</taxon>
        <taxon>Entomophthoromycotina</taxon>
        <taxon>Entomophthoromycetes</taxon>
        <taxon>Entomophthorales</taxon>
        <taxon>Ancylistaceae</taxon>
        <taxon>Conidiobolus</taxon>
    </lineage>
</organism>
<dbReference type="Gene3D" id="3.20.20.80">
    <property type="entry name" value="Glycosidases"/>
    <property type="match status" value="1"/>
</dbReference>
<dbReference type="InterPro" id="IPR025887">
    <property type="entry name" value="Glyco_hydro_31_N_dom"/>
</dbReference>
<dbReference type="OrthoDB" id="5839090at2759"/>
<evidence type="ECO:0000256" key="2">
    <source>
        <dbReference type="RuleBase" id="RU361185"/>
    </source>
</evidence>
<dbReference type="Gene3D" id="2.60.40.1180">
    <property type="entry name" value="Golgi alpha-mannosidase II"/>
    <property type="match status" value="1"/>
</dbReference>
<dbReference type="SUPFAM" id="SSF51011">
    <property type="entry name" value="Glycosyl hydrolase domain"/>
    <property type="match status" value="1"/>
</dbReference>
<name>A0A137P3L9_CONC2</name>
<evidence type="ECO:0000313" key="7">
    <source>
        <dbReference type="EMBL" id="KXN69521.1"/>
    </source>
</evidence>
<dbReference type="CDD" id="cd14752">
    <property type="entry name" value="GH31_N"/>
    <property type="match status" value="1"/>
</dbReference>
<dbReference type="AlphaFoldDB" id="A0A137P3L9"/>
<keyword evidence="2 7" id="KW-0378">Hydrolase</keyword>
<dbReference type="Proteomes" id="UP000070444">
    <property type="component" value="Unassembled WGS sequence"/>
</dbReference>
<evidence type="ECO:0000313" key="8">
    <source>
        <dbReference type="Proteomes" id="UP000070444"/>
    </source>
</evidence>
<accession>A0A137P3L9</accession>
<dbReference type="GO" id="GO:0004553">
    <property type="term" value="F:hydrolase activity, hydrolyzing O-glycosyl compounds"/>
    <property type="evidence" value="ECO:0007669"/>
    <property type="project" value="InterPro"/>
</dbReference>
<dbReference type="PANTHER" id="PTHR22762">
    <property type="entry name" value="ALPHA-GLUCOSIDASE"/>
    <property type="match status" value="1"/>
</dbReference>
<dbReference type="PANTHER" id="PTHR22762:SF120">
    <property type="entry name" value="HETEROGLYCAN GLUCOSIDASE 1"/>
    <property type="match status" value="1"/>
</dbReference>
<keyword evidence="2" id="KW-0326">Glycosidase</keyword>
<dbReference type="Pfam" id="PF21365">
    <property type="entry name" value="Glyco_hydro_31_3rd"/>
    <property type="match status" value="1"/>
</dbReference>
<dbReference type="InterPro" id="IPR048395">
    <property type="entry name" value="Glyco_hydro_31_C"/>
</dbReference>
<sequence length="593" mass="66909">MNKFLTLLALQLVSGAQFGNINSGDRTIGSQFRFNTNTGHVQVSLLGKDIVRVQAALNGQEYTEPSVPIVVKKQFDSVEGQLQDNNDHYLITGGNLKVKVNKKPLKISLLNSENETILEETQPLNLSAKSTVQTLKQFDNEQFYGGGMQNGRFSHRNQAINITISYNWNDGGNPNPSPFYMSSKGYGVFRNTFKPGKYSFKSPAQTTHDENRFDAYYFNGPNFKQVLNHFTDLTGRPFMPPMYGLEMGDADCYYKTANGRPPKDTLVDATKVAQGYVDNDLPVGWMLVNDGYGCGYTKLGETSQALLQRNVTLGLWTESDLTNQPTEVGQWGVRVRKLDVAWVGSGYEFAFKACQTAYNGIQDNSDARGFVWLVEGWAGSQKCSVMWTGDQSGNWENIRFHIPTIHGSGMSSQVWVAGDVDGIFGGSSDTYIRDLQYRVFTPVFMTMSGWAQYDKQPWRRGEPGTSINRKYLKLREQLLPYIYSYAHQAHTSGVPVARSMVLEYPEDPKTWDSETTKYQYMFGEYFLVAPVYTSTTVRNGIYLPKGKWYDYWTPAVHNGEQTLNNYQAPLDRIPLLIKAGAIIPILRRQTNRI</sequence>
<reference evidence="7 8" key="1">
    <citation type="journal article" date="2015" name="Genome Biol. Evol.">
        <title>Phylogenomic analyses indicate that early fungi evolved digesting cell walls of algal ancestors of land plants.</title>
        <authorList>
            <person name="Chang Y."/>
            <person name="Wang S."/>
            <person name="Sekimoto S."/>
            <person name="Aerts A.L."/>
            <person name="Choi C."/>
            <person name="Clum A."/>
            <person name="LaButti K.M."/>
            <person name="Lindquist E.A."/>
            <person name="Yee Ngan C."/>
            <person name="Ohm R.A."/>
            <person name="Salamov A.A."/>
            <person name="Grigoriev I.V."/>
            <person name="Spatafora J.W."/>
            <person name="Berbee M.L."/>
        </authorList>
    </citation>
    <scope>NUCLEOTIDE SEQUENCE [LARGE SCALE GENOMIC DNA]</scope>
    <source>
        <strain evidence="7 8">NRRL 28638</strain>
    </source>
</reference>
<evidence type="ECO:0000259" key="6">
    <source>
        <dbReference type="Pfam" id="PF21365"/>
    </source>
</evidence>
<proteinExistence type="inferred from homology"/>
<comment type="similarity">
    <text evidence="1 2">Belongs to the glycosyl hydrolase 31 family.</text>
</comment>
<dbReference type="InterPro" id="IPR011013">
    <property type="entry name" value="Gal_mutarotase_sf_dom"/>
</dbReference>
<gene>
    <name evidence="7" type="ORF">CONCODRAFT_8031</name>
</gene>
<dbReference type="GO" id="GO:0030246">
    <property type="term" value="F:carbohydrate binding"/>
    <property type="evidence" value="ECO:0007669"/>
    <property type="project" value="InterPro"/>
</dbReference>
<dbReference type="GO" id="GO:0005975">
    <property type="term" value="P:carbohydrate metabolic process"/>
    <property type="evidence" value="ECO:0007669"/>
    <property type="project" value="InterPro"/>
</dbReference>
<feature type="domain" description="Glycoside hydrolase family 31 N-terminal" evidence="5">
    <location>
        <begin position="41"/>
        <end position="195"/>
    </location>
</feature>
<dbReference type="InterPro" id="IPR017853">
    <property type="entry name" value="GH"/>
</dbReference>
<dbReference type="Pfam" id="PF13802">
    <property type="entry name" value="Gal_mutarotas_2"/>
    <property type="match status" value="1"/>
</dbReference>
<dbReference type="STRING" id="796925.A0A137P3L9"/>
<dbReference type="InterPro" id="IPR000322">
    <property type="entry name" value="Glyco_hydro_31_TIM"/>
</dbReference>
<evidence type="ECO:0000259" key="5">
    <source>
        <dbReference type="Pfam" id="PF13802"/>
    </source>
</evidence>
<keyword evidence="8" id="KW-1185">Reference proteome</keyword>
<evidence type="ECO:0000259" key="4">
    <source>
        <dbReference type="Pfam" id="PF01055"/>
    </source>
</evidence>
<dbReference type="Pfam" id="PF01055">
    <property type="entry name" value="Glyco_hydro_31_2nd"/>
    <property type="match status" value="1"/>
</dbReference>
<evidence type="ECO:0000256" key="1">
    <source>
        <dbReference type="ARBA" id="ARBA00007806"/>
    </source>
</evidence>
<feature type="signal peptide" evidence="3">
    <location>
        <begin position="1"/>
        <end position="15"/>
    </location>
</feature>
<keyword evidence="3" id="KW-0732">Signal</keyword>